<dbReference type="EMBL" id="LSFM01000022">
    <property type="protein sequence ID" value="OBY64357.1"/>
    <property type="molecule type" value="Genomic_DNA"/>
</dbReference>
<dbReference type="Proteomes" id="UP000092584">
    <property type="component" value="Unassembled WGS sequence"/>
</dbReference>
<evidence type="ECO:0000313" key="1">
    <source>
        <dbReference type="EMBL" id="OBY64357.1"/>
    </source>
</evidence>
<keyword evidence="2" id="KW-1185">Reference proteome</keyword>
<protein>
    <recommendedName>
        <fullName evidence="3">Plasmid stabilization protein</fullName>
    </recommendedName>
</protein>
<dbReference type="OrthoDB" id="1098070at2"/>
<reference evidence="2" key="1">
    <citation type="submission" date="2016-02" db="EMBL/GenBank/DDBJ databases">
        <authorList>
            <person name="Shin S.-K."/>
            <person name="Yi H."/>
            <person name="Kim E."/>
        </authorList>
    </citation>
    <scope>NUCLEOTIDE SEQUENCE [LARGE SCALE GENOMIC DNA]</scope>
    <source>
        <strain evidence="2">LPB0003</strain>
    </source>
</reference>
<sequence>MEVVWGKKAENSYFKELERINNYHSQKEVENFKKLVDQIIYNLKTSVLEGKVSQKTKFNSFVISKQTTLYFDVNKEKSRLELLLFWQNKEDPSKLIEFLKEFE</sequence>
<dbReference type="AlphaFoldDB" id="A0A1B8TXI2"/>
<name>A0A1B8TXI2_9FLAO</name>
<accession>A0A1B8TXI2</accession>
<gene>
    <name evidence="1" type="ORF">LPB3_08185</name>
</gene>
<proteinExistence type="predicted"/>
<dbReference type="KEGG" id="pob:LPB03_04310"/>
<dbReference type="STRING" id="1774273.LPB03_04310"/>
<comment type="caution">
    <text evidence="1">The sequence shown here is derived from an EMBL/GenBank/DDBJ whole genome shotgun (WGS) entry which is preliminary data.</text>
</comment>
<organism evidence="1 2">
    <name type="scientific">Polaribacter vadi</name>
    <dbReference type="NCBI Taxonomy" id="1774273"/>
    <lineage>
        <taxon>Bacteria</taxon>
        <taxon>Pseudomonadati</taxon>
        <taxon>Bacteroidota</taxon>
        <taxon>Flavobacteriia</taxon>
        <taxon>Flavobacteriales</taxon>
        <taxon>Flavobacteriaceae</taxon>
    </lineage>
</organism>
<evidence type="ECO:0008006" key="3">
    <source>
        <dbReference type="Google" id="ProtNLM"/>
    </source>
</evidence>
<evidence type="ECO:0000313" key="2">
    <source>
        <dbReference type="Proteomes" id="UP000092584"/>
    </source>
</evidence>